<evidence type="ECO:0000259" key="16">
    <source>
        <dbReference type="SMART" id="SM01053"/>
    </source>
</evidence>
<dbReference type="EMBL" id="CAJGYM010000154">
    <property type="protein sequence ID" value="CAD6199101.1"/>
    <property type="molecule type" value="Genomic_DNA"/>
</dbReference>
<dbReference type="InterPro" id="IPR015449">
    <property type="entry name" value="K_chnl_Ca-activ_SK"/>
</dbReference>
<dbReference type="Gene3D" id="1.10.287.70">
    <property type="match status" value="2"/>
</dbReference>
<evidence type="ECO:0000256" key="6">
    <source>
        <dbReference type="ARBA" id="ARBA00022989"/>
    </source>
</evidence>
<comment type="subcellular location">
    <subcellularLocation>
        <location evidence="2">Membrane</location>
        <topology evidence="2">Multi-pass membrane protein</topology>
    </subcellularLocation>
    <subcellularLocation>
        <location evidence="1">Nucleus</location>
    </subcellularLocation>
</comment>
<reference evidence="17" key="1">
    <citation type="submission" date="2020-10" db="EMBL/GenBank/DDBJ databases">
        <authorList>
            <person name="Kikuchi T."/>
        </authorList>
    </citation>
    <scope>NUCLEOTIDE SEQUENCE</scope>
    <source>
        <strain evidence="17">NKZ352</strain>
    </source>
</reference>
<dbReference type="PANTHER" id="PTHR10153">
    <property type="entry name" value="SMALL CONDUCTANCE CALCIUM-ACTIVATED POTASSIUM CHANNEL"/>
    <property type="match status" value="1"/>
</dbReference>
<comment type="function">
    <text evidence="11">Binds covalently through a thioester bond to the pathogen surface resulting in pathogen clearance.</text>
</comment>
<dbReference type="Pfam" id="PF07885">
    <property type="entry name" value="Ion_trans_2"/>
    <property type="match status" value="1"/>
</dbReference>
<proteinExistence type="predicted"/>
<evidence type="ECO:0000256" key="1">
    <source>
        <dbReference type="ARBA" id="ARBA00004123"/>
    </source>
</evidence>
<evidence type="ECO:0000256" key="12">
    <source>
        <dbReference type="ARBA" id="ARBA00063781"/>
    </source>
</evidence>
<dbReference type="InterPro" id="IPR004178">
    <property type="entry name" value="CaM-bd_dom"/>
</dbReference>
<feature type="transmembrane region" description="Helical" evidence="15">
    <location>
        <begin position="332"/>
        <end position="352"/>
    </location>
</feature>
<keyword evidence="7" id="KW-0406">Ion transport</keyword>
<dbReference type="SUPFAM" id="SSF46689">
    <property type="entry name" value="Homeodomain-like"/>
    <property type="match status" value="1"/>
</dbReference>
<dbReference type="Pfam" id="PF01835">
    <property type="entry name" value="MG2"/>
    <property type="match status" value="1"/>
</dbReference>
<dbReference type="Proteomes" id="UP000835052">
    <property type="component" value="Unassembled WGS sequence"/>
</dbReference>
<keyword evidence="4 15" id="KW-0812">Transmembrane</keyword>
<feature type="transmembrane region" description="Helical" evidence="15">
    <location>
        <begin position="302"/>
        <end position="320"/>
    </location>
</feature>
<evidence type="ECO:0000256" key="10">
    <source>
        <dbReference type="ARBA" id="ARBA00023303"/>
    </source>
</evidence>
<gene>
    <name evidence="17" type="ORF">CAUJ_LOCUS15006</name>
</gene>
<dbReference type="GO" id="GO:0003677">
    <property type="term" value="F:DNA binding"/>
    <property type="evidence" value="ECO:0007669"/>
    <property type="project" value="InterPro"/>
</dbReference>
<protein>
    <recommendedName>
        <fullName evidence="13">TEP1-F</fullName>
    </recommendedName>
</protein>
<comment type="subunit">
    <text evidence="12">Heterodimer of a TEP1-N chain and an TEP1-C chain non-covalently linked. Forms a complex composed of TEP1-N and TEP1-C heterodimer, LRIM1 and APL1C; the interaction stabilizes TEP1-N and TEP1-C heterodimer, prevents its binding to tissues while circulating in the hemolymph and protects the thioester bond from hydrolysis. Mature TEP1 and to a lesser extent full-length TEP1 interact with SPCLIP1; the interaction is induced by microbial infection.</text>
</comment>
<dbReference type="InterPro" id="IPR036122">
    <property type="entry name" value="CaM-bd_dom_sf"/>
</dbReference>
<dbReference type="Pfam" id="PF02888">
    <property type="entry name" value="CaMBD"/>
    <property type="match status" value="1"/>
</dbReference>
<feature type="region of interest" description="Disordered" evidence="14">
    <location>
        <begin position="38"/>
        <end position="57"/>
    </location>
</feature>
<dbReference type="GO" id="GO:0005634">
    <property type="term" value="C:nucleus"/>
    <property type="evidence" value="ECO:0007669"/>
    <property type="project" value="UniProtKB-SubCell"/>
</dbReference>
<dbReference type="InterPro" id="IPR002890">
    <property type="entry name" value="MG2"/>
</dbReference>
<dbReference type="AlphaFoldDB" id="A0A8S1HUQ7"/>
<dbReference type="FunFam" id="1.10.287.70:FF:000174">
    <property type="entry name" value="KCNN (Potassium K ChaNNel, calcium activated)-Like"/>
    <property type="match status" value="1"/>
</dbReference>
<dbReference type="SUPFAM" id="SSF81327">
    <property type="entry name" value="Small-conductance potassium channel"/>
    <property type="match status" value="1"/>
</dbReference>
<sequence>MLASPSCSTEHLPHQFCQQHYPAKSILRAPRLTAAPKQLSFDVPPSPAPSPKSSCVSASGSYHMFERPARIRNSMQYSYKNSTSPNSSYMTAPTISGSSYGGLARRDPSIWRLSTLQQRSNSESMFRNCPHVDPGVANGGRRMSMAYLPTREQALLRRILGPQGLSWISTDQAGGKNAGCGGAFNGEDPTTPLMNSKDENSGGRLIKREQLHEKRRIVCDRALFFAVLGIVLMIVESELRSAMVIRLGSLYSISLRACILTTTAALLFFVGCFHFIEVQLFMNANAADDWLVAITLRRSVQVVSELLICVLCPMPFELFGSRIIGKWTLERLNEFLSIVMFFRLYWVCRVMLLHSRLFTDASSRSIAGLNRVNFNARFILKTLMTLCPGKMLMIFTASLWVIAGWILRLCEREYVENDVRKEVDYINSIWLVAITFLSVGYGDIVPKTNCGRAMAVATGIMGTCASSMVVAVIARKLELTRAEKHVHNFMMDTQLTKQLKHSAANVLRETWFIYKYRKLANKCDYARVRQHQRNFLVAIYEMRRVKREQRKLAENLVSLGDVAKSSSNTYELVHDVHSTQEGLSLRMTAMEHQLGDIVRELSAISELLRGNQRKRSINSEETSPQLSHRRRKYGEIRTQTEKNQGNLILSDNKAVALDWILPKKMIVLLLTSYLVVWQAAAQSNAVGFLPNVPTETTKPVKIYDGTYLVVAPSVIRPEQPYAVSFNLLKATTDEDHIVRVEIRTATNETVAARVLSNVRPGSPQTVTIDGIPADALKPDVSYKIYVSGETLSSQMIFEEEKQISYHSKSLSTFIQTDRAIYKPSALVQFRVIVVKSDLRPFSGSVTVKILDPNQNVIKQQVDAPLVKGVISSDLQLADEPPLGEWTIQTETSSGMRFQKTFTVEKYVLPKFEVSIKTPSFITVNDDLSVLIDAKYTYGKGVSGKAKVTLELPWHRWHPVPRPINEDGTTVESEEETLVERTVKLNRQGEAAVVFKNDELKRHKLLHDYGGGSVRIIATVTEDLTETQRNATHHISTYREEVKLDLEKQGDTFKPGLTYSVVVALKQMDDTPVKASLPRRVQCLALSEGGAGAWLSPVMLIPYMGRTFGNKNLTDNDKRAIVVGRQNGLTMMTLAGMFGVTKAGISQFLKRQKAQDGSTNSQRTGRTRVTDRNDDRNILKTSRTNPRLTAPAIRREVFLNSPSPPSVSTVKRRLNAAGIMGRRPVKKPLISEKNRVARVKWAKEHLNWTRQDWNKIL</sequence>
<evidence type="ECO:0000256" key="2">
    <source>
        <dbReference type="ARBA" id="ARBA00004141"/>
    </source>
</evidence>
<dbReference type="FunFam" id="2.60.40.1930:FF:000001">
    <property type="entry name" value="CD109 isoform 3"/>
    <property type="match status" value="1"/>
</dbReference>
<feature type="transmembrane region" description="Helical" evidence="15">
    <location>
        <begin position="222"/>
        <end position="245"/>
    </location>
</feature>
<dbReference type="GO" id="GO:0005516">
    <property type="term" value="F:calmodulin binding"/>
    <property type="evidence" value="ECO:0007669"/>
    <property type="project" value="InterPro"/>
</dbReference>
<dbReference type="Pfam" id="PF03530">
    <property type="entry name" value="SK_channel"/>
    <property type="match status" value="1"/>
</dbReference>
<evidence type="ECO:0000313" key="17">
    <source>
        <dbReference type="EMBL" id="CAD6199101.1"/>
    </source>
</evidence>
<dbReference type="Pfam" id="PF17791">
    <property type="entry name" value="MG3"/>
    <property type="match status" value="1"/>
</dbReference>
<accession>A0A8S1HUQ7</accession>
<dbReference type="Gene3D" id="2.60.40.1940">
    <property type="match status" value="1"/>
</dbReference>
<dbReference type="Gene3D" id="2.60.40.2950">
    <property type="match status" value="1"/>
</dbReference>
<feature type="region of interest" description="Disordered" evidence="14">
    <location>
        <begin position="613"/>
        <end position="632"/>
    </location>
</feature>
<dbReference type="GO" id="GO:0016286">
    <property type="term" value="F:small conductance calcium-activated potassium channel activity"/>
    <property type="evidence" value="ECO:0007669"/>
    <property type="project" value="InterPro"/>
</dbReference>
<evidence type="ECO:0000256" key="11">
    <source>
        <dbReference type="ARBA" id="ARBA00057615"/>
    </source>
</evidence>
<feature type="transmembrane region" description="Helical" evidence="15">
    <location>
        <begin position="391"/>
        <end position="410"/>
    </location>
</feature>
<dbReference type="InterPro" id="IPR041555">
    <property type="entry name" value="MG3"/>
</dbReference>
<evidence type="ECO:0000256" key="9">
    <source>
        <dbReference type="ARBA" id="ARBA00023180"/>
    </source>
</evidence>
<comment type="caution">
    <text evidence="17">The sequence shown here is derived from an EMBL/GenBank/DDBJ whole genome shotgun (WGS) entry which is preliminary data.</text>
</comment>
<dbReference type="Pfam" id="PF01498">
    <property type="entry name" value="HTH_Tnp_Tc3_2"/>
    <property type="match status" value="1"/>
</dbReference>
<dbReference type="SUPFAM" id="SSF81324">
    <property type="entry name" value="Voltage-gated potassium channels"/>
    <property type="match status" value="1"/>
</dbReference>
<evidence type="ECO:0000256" key="14">
    <source>
        <dbReference type="SAM" id="MobiDB-lite"/>
    </source>
</evidence>
<evidence type="ECO:0000313" key="18">
    <source>
        <dbReference type="Proteomes" id="UP000835052"/>
    </source>
</evidence>
<keyword evidence="6 15" id="KW-1133">Transmembrane helix</keyword>
<keyword evidence="3" id="KW-0813">Transport</keyword>
<evidence type="ECO:0000256" key="13">
    <source>
        <dbReference type="ARBA" id="ARBA00078071"/>
    </source>
</evidence>
<dbReference type="InterPro" id="IPR013099">
    <property type="entry name" value="K_chnl_dom"/>
</dbReference>
<dbReference type="SMART" id="SM01053">
    <property type="entry name" value="CaMBD"/>
    <property type="match status" value="1"/>
</dbReference>
<dbReference type="InterPro" id="IPR009057">
    <property type="entry name" value="Homeodomain-like_sf"/>
</dbReference>
<name>A0A8S1HUQ7_9PELO</name>
<feature type="transmembrane region" description="Helical" evidence="15">
    <location>
        <begin position="453"/>
        <end position="474"/>
    </location>
</feature>
<feature type="domain" description="Calmodulin-binding" evidence="16">
    <location>
        <begin position="492"/>
        <end position="568"/>
    </location>
</feature>
<evidence type="ECO:0000256" key="3">
    <source>
        <dbReference type="ARBA" id="ARBA00022448"/>
    </source>
</evidence>
<keyword evidence="5" id="KW-0732">Signal</keyword>
<dbReference type="InterPro" id="IPR002492">
    <property type="entry name" value="Transposase_Tc1-like"/>
</dbReference>
<dbReference type="GO" id="GO:0006313">
    <property type="term" value="P:DNA transposition"/>
    <property type="evidence" value="ECO:0007669"/>
    <property type="project" value="InterPro"/>
</dbReference>
<evidence type="ECO:0000256" key="5">
    <source>
        <dbReference type="ARBA" id="ARBA00022729"/>
    </source>
</evidence>
<feature type="region of interest" description="Disordered" evidence="14">
    <location>
        <begin position="1150"/>
        <end position="1173"/>
    </location>
</feature>
<dbReference type="GO" id="GO:0004866">
    <property type="term" value="F:endopeptidase inhibitor activity"/>
    <property type="evidence" value="ECO:0007669"/>
    <property type="project" value="InterPro"/>
</dbReference>
<dbReference type="GO" id="GO:0016020">
    <property type="term" value="C:membrane"/>
    <property type="evidence" value="ECO:0007669"/>
    <property type="project" value="UniProtKB-SubCell"/>
</dbReference>
<keyword evidence="18" id="KW-1185">Reference proteome</keyword>
<organism evidence="17 18">
    <name type="scientific">Caenorhabditis auriculariae</name>
    <dbReference type="NCBI Taxonomy" id="2777116"/>
    <lineage>
        <taxon>Eukaryota</taxon>
        <taxon>Metazoa</taxon>
        <taxon>Ecdysozoa</taxon>
        <taxon>Nematoda</taxon>
        <taxon>Chromadorea</taxon>
        <taxon>Rhabditida</taxon>
        <taxon>Rhabditina</taxon>
        <taxon>Rhabditomorpha</taxon>
        <taxon>Rhabditoidea</taxon>
        <taxon>Rhabditidae</taxon>
        <taxon>Peloderinae</taxon>
        <taxon>Caenorhabditis</taxon>
    </lineage>
</organism>
<evidence type="ECO:0000256" key="4">
    <source>
        <dbReference type="ARBA" id="ARBA00022692"/>
    </source>
</evidence>
<feature type="transmembrane region" description="Helical" evidence="15">
    <location>
        <begin position="257"/>
        <end position="282"/>
    </location>
</feature>
<feature type="transmembrane region" description="Helical" evidence="15">
    <location>
        <begin position="422"/>
        <end position="441"/>
    </location>
</feature>
<evidence type="ECO:0000256" key="8">
    <source>
        <dbReference type="ARBA" id="ARBA00023136"/>
    </source>
</evidence>
<keyword evidence="10" id="KW-0407">Ion channel</keyword>
<dbReference type="Gene3D" id="2.60.40.1930">
    <property type="match status" value="1"/>
</dbReference>
<evidence type="ECO:0000256" key="7">
    <source>
        <dbReference type="ARBA" id="ARBA00023065"/>
    </source>
</evidence>
<dbReference type="OrthoDB" id="73653at2759"/>
<keyword evidence="8 15" id="KW-0472">Membrane</keyword>
<evidence type="ECO:0000256" key="15">
    <source>
        <dbReference type="SAM" id="Phobius"/>
    </source>
</evidence>
<dbReference type="GO" id="GO:0015074">
    <property type="term" value="P:DNA integration"/>
    <property type="evidence" value="ECO:0007669"/>
    <property type="project" value="InterPro"/>
</dbReference>
<keyword evidence="9" id="KW-0325">Glycoprotein</keyword>
<dbReference type="FunFam" id="1.10.287.70:FF:000183">
    <property type="entry name" value="KCNN (Potassium K ChaNNel, calcium activated)-Like"/>
    <property type="match status" value="1"/>
</dbReference>